<sequence>MLKSDKNEHNIYNIIKNSNVTQLEIYIKKNGLSIKHWSFLEINDINIIKNLIKINSSVKKIESIIRDIKVKRNNIIEIIKRNNLNELQNFIQNKRINDLKELNTKDFDILICAIDANVSIDIINYIIIQFHYDTFNYYIDNKNVVHDYRRPPLFYALSNNNFEIANLLLEKGANINYDNGCILHQLYLNKLINDNNLIYILHNGIKRKPLIYFIIELMHLPVNNLGIELEDDDQLQSTNILFYPKDEILQFLKIIFKYYIFDNFFILNLLNAYKNKKIISIQQMNEILETKKNKIIIKDFLYKKAVYYNANSFIDIFLENELRDKSIILSKLKSYEKLGKYNVEI</sequence>
<keyword evidence="1" id="KW-0040">ANK repeat</keyword>
<name>A0A1Y1X4U4_9FUNG</name>
<gene>
    <name evidence="2" type="ORF">BCR32DRAFT_245479</name>
</gene>
<dbReference type="SUPFAM" id="SSF48403">
    <property type="entry name" value="Ankyrin repeat"/>
    <property type="match status" value="1"/>
</dbReference>
<evidence type="ECO:0000313" key="3">
    <source>
        <dbReference type="Proteomes" id="UP000193944"/>
    </source>
</evidence>
<dbReference type="InterPro" id="IPR036770">
    <property type="entry name" value="Ankyrin_rpt-contain_sf"/>
</dbReference>
<protein>
    <submittedName>
        <fullName evidence="2">Uncharacterized protein</fullName>
    </submittedName>
</protein>
<dbReference type="InterPro" id="IPR002110">
    <property type="entry name" value="Ankyrin_rpt"/>
</dbReference>
<dbReference type="PROSITE" id="PS50297">
    <property type="entry name" value="ANK_REP_REGION"/>
    <property type="match status" value="1"/>
</dbReference>
<dbReference type="Pfam" id="PF12796">
    <property type="entry name" value="Ank_2"/>
    <property type="match status" value="1"/>
</dbReference>
<reference evidence="2 3" key="1">
    <citation type="submission" date="2016-08" db="EMBL/GenBank/DDBJ databases">
        <title>A Parts List for Fungal Cellulosomes Revealed by Comparative Genomics.</title>
        <authorList>
            <consortium name="DOE Joint Genome Institute"/>
            <person name="Haitjema C.H."/>
            <person name="Gilmore S.P."/>
            <person name="Henske J.K."/>
            <person name="Solomon K.V."/>
            <person name="De Groot R."/>
            <person name="Kuo A."/>
            <person name="Mondo S.J."/>
            <person name="Salamov A.A."/>
            <person name="Labutti K."/>
            <person name="Zhao Z."/>
            <person name="Chiniquy J."/>
            <person name="Barry K."/>
            <person name="Brewer H.M."/>
            <person name="Purvine S.O."/>
            <person name="Wright A.T."/>
            <person name="Boxma B."/>
            <person name="Van Alen T."/>
            <person name="Hackstein J.H."/>
            <person name="Baker S.E."/>
            <person name="Grigoriev I.V."/>
            <person name="O'Malley M.A."/>
        </authorList>
    </citation>
    <scope>NUCLEOTIDE SEQUENCE [LARGE SCALE GENOMIC DNA]</scope>
    <source>
        <strain evidence="2 3">S4</strain>
    </source>
</reference>
<accession>A0A1Y1X4U4</accession>
<dbReference type="SMART" id="SM00248">
    <property type="entry name" value="ANK"/>
    <property type="match status" value="2"/>
</dbReference>
<evidence type="ECO:0000313" key="2">
    <source>
        <dbReference type="EMBL" id="ORX80665.1"/>
    </source>
</evidence>
<dbReference type="OrthoDB" id="10539008at2759"/>
<evidence type="ECO:0000256" key="1">
    <source>
        <dbReference type="PROSITE-ProRule" id="PRU00023"/>
    </source>
</evidence>
<keyword evidence="3" id="KW-1185">Reference proteome</keyword>
<organism evidence="2 3">
    <name type="scientific">Anaeromyces robustus</name>
    <dbReference type="NCBI Taxonomy" id="1754192"/>
    <lineage>
        <taxon>Eukaryota</taxon>
        <taxon>Fungi</taxon>
        <taxon>Fungi incertae sedis</taxon>
        <taxon>Chytridiomycota</taxon>
        <taxon>Chytridiomycota incertae sedis</taxon>
        <taxon>Neocallimastigomycetes</taxon>
        <taxon>Neocallimastigales</taxon>
        <taxon>Neocallimastigaceae</taxon>
        <taxon>Anaeromyces</taxon>
    </lineage>
</organism>
<dbReference type="AlphaFoldDB" id="A0A1Y1X4U4"/>
<dbReference type="Gene3D" id="1.25.40.20">
    <property type="entry name" value="Ankyrin repeat-containing domain"/>
    <property type="match status" value="1"/>
</dbReference>
<reference evidence="2 3" key="2">
    <citation type="submission" date="2016-08" db="EMBL/GenBank/DDBJ databases">
        <title>Pervasive Adenine N6-methylation of Active Genes in Fungi.</title>
        <authorList>
            <consortium name="DOE Joint Genome Institute"/>
            <person name="Mondo S.J."/>
            <person name="Dannebaum R.O."/>
            <person name="Kuo R.C."/>
            <person name="Labutti K."/>
            <person name="Haridas S."/>
            <person name="Kuo A."/>
            <person name="Salamov A."/>
            <person name="Ahrendt S.R."/>
            <person name="Lipzen A."/>
            <person name="Sullivan W."/>
            <person name="Andreopoulos W.B."/>
            <person name="Clum A."/>
            <person name="Lindquist E."/>
            <person name="Daum C."/>
            <person name="Ramamoorthy G.K."/>
            <person name="Gryganskyi A."/>
            <person name="Culley D."/>
            <person name="Magnuson J.K."/>
            <person name="James T.Y."/>
            <person name="O'Malley M.A."/>
            <person name="Stajich J.E."/>
            <person name="Spatafora J.W."/>
            <person name="Visel A."/>
            <person name="Grigoriev I.V."/>
        </authorList>
    </citation>
    <scope>NUCLEOTIDE SEQUENCE [LARGE SCALE GENOMIC DNA]</scope>
    <source>
        <strain evidence="2 3">S4</strain>
    </source>
</reference>
<dbReference type="Proteomes" id="UP000193944">
    <property type="component" value="Unassembled WGS sequence"/>
</dbReference>
<feature type="repeat" description="ANK" evidence="1">
    <location>
        <begin position="148"/>
        <end position="180"/>
    </location>
</feature>
<comment type="caution">
    <text evidence="2">The sequence shown here is derived from an EMBL/GenBank/DDBJ whole genome shotgun (WGS) entry which is preliminary data.</text>
</comment>
<dbReference type="PROSITE" id="PS50088">
    <property type="entry name" value="ANK_REPEAT"/>
    <property type="match status" value="1"/>
</dbReference>
<dbReference type="EMBL" id="MCFG01000139">
    <property type="protein sequence ID" value="ORX80665.1"/>
    <property type="molecule type" value="Genomic_DNA"/>
</dbReference>
<proteinExistence type="predicted"/>